<name>A0ABQ9XMS8_9EUKA</name>
<protein>
    <submittedName>
        <fullName evidence="1">Uncharacterized protein</fullName>
    </submittedName>
</protein>
<sequence>MGNNSNSDQRNSIDHIDRDTSDEATPLFLRIRPYYIETVAQSLTPIQSLVDFIRKGNKLDDKATKQASLILKRTSEKIHKSDDAEQILFELVPTPNRSCSGFAESFVLLLTQSNEEVVLSALSLLRVILFDVQSEHRFAFVETGFFTFLPPAFYEHEMHIFHPCSLDLTRIVKDCLIDLHPDFSRRLCSNRDLSISAFQQIFVDMFFRPVEPFLDFICKNRRQIQDSWNSYLFSDLLGRIVINSPFLEEMTQFMLSYLFVVTYTDSLHFFEDDISTGGLIQNLTKDAGSWEEDPAVQKRYNQLLLKLSEEGLWDESELNVRCRCYSAKERRVVFIGAQLMQSFGGNTPFFVE</sequence>
<dbReference type="EMBL" id="JARBJD010000088">
    <property type="protein sequence ID" value="KAK2953691.1"/>
    <property type="molecule type" value="Genomic_DNA"/>
</dbReference>
<reference evidence="1 2" key="1">
    <citation type="journal article" date="2022" name="bioRxiv">
        <title>Genomics of Preaxostyla Flagellates Illuminates Evolutionary Transitions and the Path Towards Mitochondrial Loss.</title>
        <authorList>
            <person name="Novak L.V.F."/>
            <person name="Treitli S.C."/>
            <person name="Pyrih J."/>
            <person name="Halakuc P."/>
            <person name="Pipaliya S.V."/>
            <person name="Vacek V."/>
            <person name="Brzon O."/>
            <person name="Soukal P."/>
            <person name="Eme L."/>
            <person name="Dacks J.B."/>
            <person name="Karnkowska A."/>
            <person name="Elias M."/>
            <person name="Hampl V."/>
        </authorList>
    </citation>
    <scope>NUCLEOTIDE SEQUENCE [LARGE SCALE GENOMIC DNA]</scope>
    <source>
        <strain evidence="1">NAU3</strain>
        <tissue evidence="1">Gut</tissue>
    </source>
</reference>
<evidence type="ECO:0000313" key="2">
    <source>
        <dbReference type="Proteomes" id="UP001281761"/>
    </source>
</evidence>
<proteinExistence type="predicted"/>
<comment type="caution">
    <text evidence="1">The sequence shown here is derived from an EMBL/GenBank/DDBJ whole genome shotgun (WGS) entry which is preliminary data.</text>
</comment>
<gene>
    <name evidence="1" type="ORF">BLNAU_11412</name>
</gene>
<keyword evidence="2" id="KW-1185">Reference proteome</keyword>
<accession>A0ABQ9XMS8</accession>
<evidence type="ECO:0000313" key="1">
    <source>
        <dbReference type="EMBL" id="KAK2953691.1"/>
    </source>
</evidence>
<dbReference type="Proteomes" id="UP001281761">
    <property type="component" value="Unassembled WGS sequence"/>
</dbReference>
<organism evidence="1 2">
    <name type="scientific">Blattamonas nauphoetae</name>
    <dbReference type="NCBI Taxonomy" id="2049346"/>
    <lineage>
        <taxon>Eukaryota</taxon>
        <taxon>Metamonada</taxon>
        <taxon>Preaxostyla</taxon>
        <taxon>Oxymonadida</taxon>
        <taxon>Blattamonas</taxon>
    </lineage>
</organism>